<accession>A0A4P8L0C2</accession>
<sequence length="248" mass="26923">MKTVRKIIEIDEERCDGCGQCVISCAEGALEIIDGKARLVSEVYCDGLGACLGECPRGALHVVERKAEAFDPEAVEAYLEQKEAAEEKVPPMQCPSARIQTFPVSRDITPALAEGAAESALGHWPVQIRLIPPTAPFLKGADLLVAADCVPVAYARFHEDFLAGRVVLIGCPKFDNVQEYLQKFAQIFEKAEPRSVTVLTMEVPCCSGLPMIVRKAMEAAGKTTRDIPVEEVVIGARGKILERNAWAA</sequence>
<dbReference type="PROSITE" id="PS51379">
    <property type="entry name" value="4FE4S_FER_2"/>
    <property type="match status" value="2"/>
</dbReference>
<dbReference type="AlphaFoldDB" id="A0A4P8L0C2"/>
<dbReference type="KEGG" id="dax:FDQ92_02540"/>
<feature type="domain" description="4Fe-4S ferredoxin-type" evidence="1">
    <location>
        <begin position="6"/>
        <end position="35"/>
    </location>
</feature>
<protein>
    <submittedName>
        <fullName evidence="2">4Fe-4S ferredoxin</fullName>
    </submittedName>
</protein>
<reference evidence="2 3" key="1">
    <citation type="submission" date="2019-05" db="EMBL/GenBank/DDBJ databases">
        <title>The Complete Genome Sequence of the n-alkane-degrading Desulfoglaeba alkanexedens ALDC reveals multiple alkylsuccinate synthase gene clusters.</title>
        <authorList>
            <person name="Callaghan A.V."/>
            <person name="Davidova I.A."/>
            <person name="Duncan K.E."/>
            <person name="Morris B."/>
            <person name="McInerney M.J."/>
        </authorList>
    </citation>
    <scope>NUCLEOTIDE SEQUENCE [LARGE SCALE GENOMIC DNA]</scope>
    <source>
        <strain evidence="2 3">ALDC</strain>
    </source>
</reference>
<dbReference type="Proteomes" id="UP000298602">
    <property type="component" value="Chromosome"/>
</dbReference>
<evidence type="ECO:0000313" key="3">
    <source>
        <dbReference type="Proteomes" id="UP000298602"/>
    </source>
</evidence>
<evidence type="ECO:0000259" key="1">
    <source>
        <dbReference type="PROSITE" id="PS51379"/>
    </source>
</evidence>
<dbReference type="PANTHER" id="PTHR42895:SF1">
    <property type="entry name" value="IRON-SULFUR CLUSTER PROTEIN"/>
    <property type="match status" value="1"/>
</dbReference>
<dbReference type="Gene3D" id="3.30.70.20">
    <property type="match status" value="1"/>
</dbReference>
<organism evidence="2 3">
    <name type="scientific">Desulfoglaeba alkanexedens ALDC</name>
    <dbReference type="NCBI Taxonomy" id="980445"/>
    <lineage>
        <taxon>Bacteria</taxon>
        <taxon>Pseudomonadati</taxon>
        <taxon>Thermodesulfobacteriota</taxon>
        <taxon>Syntrophobacteria</taxon>
        <taxon>Syntrophobacterales</taxon>
        <taxon>Syntrophobacteraceae</taxon>
        <taxon>Desulfoglaeba</taxon>
    </lineage>
</organism>
<dbReference type="SUPFAM" id="SSF54862">
    <property type="entry name" value="4Fe-4S ferredoxins"/>
    <property type="match status" value="1"/>
</dbReference>
<proteinExistence type="predicted"/>
<keyword evidence="3" id="KW-1185">Reference proteome</keyword>
<dbReference type="Pfam" id="PF12837">
    <property type="entry name" value="Fer4_6"/>
    <property type="match status" value="1"/>
</dbReference>
<evidence type="ECO:0000313" key="2">
    <source>
        <dbReference type="EMBL" id="QCQ21169.1"/>
    </source>
</evidence>
<dbReference type="InterPro" id="IPR052911">
    <property type="entry name" value="Corrinoid_activation_enz"/>
</dbReference>
<feature type="domain" description="4Fe-4S ferredoxin-type" evidence="1">
    <location>
        <begin position="36"/>
        <end position="65"/>
    </location>
</feature>
<dbReference type="RefSeq" id="WP_137423138.1">
    <property type="nucleotide sequence ID" value="NZ_CP040098.1"/>
</dbReference>
<reference evidence="2 3" key="2">
    <citation type="submission" date="2019-05" db="EMBL/GenBank/DDBJ databases">
        <authorList>
            <person name="Suflita J.M."/>
            <person name="Marks C.R."/>
        </authorList>
    </citation>
    <scope>NUCLEOTIDE SEQUENCE [LARGE SCALE GENOMIC DNA]</scope>
    <source>
        <strain evidence="2 3">ALDC</strain>
    </source>
</reference>
<gene>
    <name evidence="2" type="ORF">FDQ92_02540</name>
</gene>
<name>A0A4P8L0C2_9BACT</name>
<dbReference type="EMBL" id="CP040098">
    <property type="protein sequence ID" value="QCQ21169.1"/>
    <property type="molecule type" value="Genomic_DNA"/>
</dbReference>
<dbReference type="PANTHER" id="PTHR42895">
    <property type="entry name" value="IRON-SULFUR CLUSTER-BINDING PROTEIN-RELATED"/>
    <property type="match status" value="1"/>
</dbReference>
<dbReference type="InterPro" id="IPR017896">
    <property type="entry name" value="4Fe4S_Fe-S-bd"/>
</dbReference>
<dbReference type="OrthoDB" id="9795268at2"/>